<proteinExistence type="predicted"/>
<dbReference type="EMBL" id="PSQE01000004">
    <property type="protein sequence ID" value="RHN62943.1"/>
    <property type="molecule type" value="Genomic_DNA"/>
</dbReference>
<dbReference type="Gramene" id="rna25583">
    <property type="protein sequence ID" value="RHN62943.1"/>
    <property type="gene ID" value="gene25583"/>
</dbReference>
<protein>
    <submittedName>
        <fullName evidence="1">Uncharacterized protein</fullName>
    </submittedName>
</protein>
<comment type="caution">
    <text evidence="1">The sequence shown here is derived from an EMBL/GenBank/DDBJ whole genome shotgun (WGS) entry which is preliminary data.</text>
</comment>
<reference evidence="2" key="1">
    <citation type="journal article" date="2018" name="Nat. Plants">
        <title>Whole-genome landscape of Medicago truncatula symbiotic genes.</title>
        <authorList>
            <person name="Pecrix Y."/>
            <person name="Staton S.E."/>
            <person name="Sallet E."/>
            <person name="Lelandais-Briere C."/>
            <person name="Moreau S."/>
            <person name="Carrere S."/>
            <person name="Blein T."/>
            <person name="Jardinaud M.F."/>
            <person name="Latrasse D."/>
            <person name="Zouine M."/>
            <person name="Zahm M."/>
            <person name="Kreplak J."/>
            <person name="Mayjonade B."/>
            <person name="Satge C."/>
            <person name="Perez M."/>
            <person name="Cauet S."/>
            <person name="Marande W."/>
            <person name="Chantry-Darmon C."/>
            <person name="Lopez-Roques C."/>
            <person name="Bouchez O."/>
            <person name="Berard A."/>
            <person name="Debelle F."/>
            <person name="Munos S."/>
            <person name="Bendahmane A."/>
            <person name="Berges H."/>
            <person name="Niebel A."/>
            <person name="Buitink J."/>
            <person name="Frugier F."/>
            <person name="Benhamed M."/>
            <person name="Crespi M."/>
            <person name="Gouzy J."/>
            <person name="Gamas P."/>
        </authorList>
    </citation>
    <scope>NUCLEOTIDE SEQUENCE [LARGE SCALE GENOMIC DNA]</scope>
    <source>
        <strain evidence="2">cv. Jemalong A17</strain>
    </source>
</reference>
<sequence>MATKNLTLFHLLSLERSICQKKVITLEGALLINSLRLLIMNSIFFDMDLTLEVDISMKSMQNKSITKSFFVSMFLLV</sequence>
<evidence type="ECO:0000313" key="1">
    <source>
        <dbReference type="EMBL" id="RHN62943.1"/>
    </source>
</evidence>
<organism evidence="1 2">
    <name type="scientific">Medicago truncatula</name>
    <name type="common">Barrel medic</name>
    <name type="synonym">Medicago tribuloides</name>
    <dbReference type="NCBI Taxonomy" id="3880"/>
    <lineage>
        <taxon>Eukaryota</taxon>
        <taxon>Viridiplantae</taxon>
        <taxon>Streptophyta</taxon>
        <taxon>Embryophyta</taxon>
        <taxon>Tracheophyta</taxon>
        <taxon>Spermatophyta</taxon>
        <taxon>Magnoliopsida</taxon>
        <taxon>eudicotyledons</taxon>
        <taxon>Gunneridae</taxon>
        <taxon>Pentapetalae</taxon>
        <taxon>rosids</taxon>
        <taxon>fabids</taxon>
        <taxon>Fabales</taxon>
        <taxon>Fabaceae</taxon>
        <taxon>Papilionoideae</taxon>
        <taxon>50 kb inversion clade</taxon>
        <taxon>NPAAA clade</taxon>
        <taxon>Hologalegina</taxon>
        <taxon>IRL clade</taxon>
        <taxon>Trifolieae</taxon>
        <taxon>Medicago</taxon>
    </lineage>
</organism>
<dbReference type="Proteomes" id="UP000265566">
    <property type="component" value="Chromosome 4"/>
</dbReference>
<dbReference type="AlphaFoldDB" id="A0A396IDR2"/>
<name>A0A396IDR2_MEDTR</name>
<evidence type="ECO:0000313" key="2">
    <source>
        <dbReference type="Proteomes" id="UP000265566"/>
    </source>
</evidence>
<gene>
    <name evidence="1" type="ORF">MtrunA17_Chr4g0052951</name>
</gene>
<accession>A0A396IDR2</accession>